<dbReference type="RefSeq" id="WP_000136855.1">
    <property type="nucleotide sequence ID" value="NZ_BDOV01000089.1"/>
</dbReference>
<dbReference type="EMBL" id="LR883000">
    <property type="protein sequence ID" value="CAD6015980.1"/>
    <property type="molecule type" value="Genomic_DNA"/>
</dbReference>
<dbReference type="AlphaFoldDB" id="A0A7I9A8B4"/>
<proteinExistence type="predicted"/>
<protein>
    <submittedName>
        <fullName evidence="1">Uncharacterized protein</fullName>
    </submittedName>
</protein>
<accession>A0A7I9A8B4</accession>
<evidence type="ECO:0000313" key="1">
    <source>
        <dbReference type="EMBL" id="CAD6015980.1"/>
    </source>
</evidence>
<reference evidence="1" key="1">
    <citation type="submission" date="2020-09" db="EMBL/GenBank/DDBJ databases">
        <authorList>
            <person name="Page A."/>
            <person name="Bastkowski S."/>
        </authorList>
    </citation>
    <scope>NUCLEOTIDE SEQUENCE</scope>
    <source>
        <strain evidence="1">L6_E562_ETEC</strain>
    </source>
</reference>
<organism evidence="1">
    <name type="scientific">Escherichia coli</name>
    <dbReference type="NCBI Taxonomy" id="562"/>
    <lineage>
        <taxon>Bacteria</taxon>
        <taxon>Pseudomonadati</taxon>
        <taxon>Pseudomonadota</taxon>
        <taxon>Gammaproteobacteria</taxon>
        <taxon>Enterobacterales</taxon>
        <taxon>Enterobacteriaceae</taxon>
        <taxon>Escherichia</taxon>
    </lineage>
</organism>
<gene>
    <name evidence="1" type="ORF">ETECE562_03878</name>
</gene>
<name>A0A7I9A8B4_ECOLX</name>
<sequence>MTEKLKNIDTSSLFHNSIFGDNTVINFGNENSFSVNNHIVKNNIESLKEYLLAQGFPKSDVNDLEIAIGEDGPIANRRDEYGQSVSKWLANIASKAAHGILGIGIAVATQAATTALNKYYGLS</sequence>